<evidence type="ECO:0000256" key="11">
    <source>
        <dbReference type="ARBA" id="ARBA00057322"/>
    </source>
</evidence>
<dbReference type="InterPro" id="IPR016197">
    <property type="entry name" value="Chromo-like_dom_sf"/>
</dbReference>
<dbReference type="SUPFAM" id="SSF54160">
    <property type="entry name" value="Chromo domain-like"/>
    <property type="match status" value="1"/>
</dbReference>
<evidence type="ECO:0000256" key="3">
    <source>
        <dbReference type="ARBA" id="ARBA00011353"/>
    </source>
</evidence>
<dbReference type="InterPro" id="IPR038217">
    <property type="entry name" value="MRG_C_sf"/>
</dbReference>
<dbReference type="InterPro" id="IPR008676">
    <property type="entry name" value="MRG"/>
</dbReference>
<dbReference type="FunFam" id="1.10.274.30:FF:000004">
    <property type="entry name" value="Putative Chromatin modification-related protein eaf3"/>
    <property type="match status" value="1"/>
</dbReference>
<evidence type="ECO:0000313" key="16">
    <source>
        <dbReference type="Proteomes" id="UP000193642"/>
    </source>
</evidence>
<evidence type="ECO:0000313" key="15">
    <source>
        <dbReference type="EMBL" id="ORY53118.1"/>
    </source>
</evidence>
<dbReference type="OrthoDB" id="124855at2759"/>
<evidence type="ECO:0000256" key="9">
    <source>
        <dbReference type="ARBA" id="ARBA00023204"/>
    </source>
</evidence>
<evidence type="ECO:0000256" key="13">
    <source>
        <dbReference type="SAM" id="MobiDB-lite"/>
    </source>
</evidence>
<dbReference type="GO" id="GO:0032221">
    <property type="term" value="C:Rpd3S complex"/>
    <property type="evidence" value="ECO:0007669"/>
    <property type="project" value="TreeGrafter"/>
</dbReference>
<feature type="domain" description="Chromo" evidence="14">
    <location>
        <begin position="1"/>
        <end position="71"/>
    </location>
</feature>
<organism evidence="15 16">
    <name type="scientific">Rhizoclosmatium globosum</name>
    <dbReference type="NCBI Taxonomy" id="329046"/>
    <lineage>
        <taxon>Eukaryota</taxon>
        <taxon>Fungi</taxon>
        <taxon>Fungi incertae sedis</taxon>
        <taxon>Chytridiomycota</taxon>
        <taxon>Chytridiomycota incertae sedis</taxon>
        <taxon>Chytridiomycetes</taxon>
        <taxon>Chytridiales</taxon>
        <taxon>Chytriomycetaceae</taxon>
        <taxon>Rhizoclosmatium</taxon>
    </lineage>
</organism>
<evidence type="ECO:0000259" key="14">
    <source>
        <dbReference type="SMART" id="SM00298"/>
    </source>
</evidence>
<keyword evidence="10" id="KW-0539">Nucleus</keyword>
<dbReference type="InterPro" id="IPR053820">
    <property type="entry name" value="MSL3_chromo-like"/>
</dbReference>
<keyword evidence="16" id="KW-1185">Reference proteome</keyword>
<dbReference type="PROSITE" id="PS51640">
    <property type="entry name" value="MRG"/>
    <property type="match status" value="1"/>
</dbReference>
<evidence type="ECO:0000256" key="5">
    <source>
        <dbReference type="ARBA" id="ARBA00022763"/>
    </source>
</evidence>
<evidence type="ECO:0000256" key="10">
    <source>
        <dbReference type="ARBA" id="ARBA00023242"/>
    </source>
</evidence>
<accession>A0A1Y2D1G6</accession>
<dbReference type="PANTHER" id="PTHR10880">
    <property type="entry name" value="MORTALITY FACTOR 4-LIKE PROTEIN"/>
    <property type="match status" value="1"/>
</dbReference>
<dbReference type="Pfam" id="PF05712">
    <property type="entry name" value="MRG"/>
    <property type="match status" value="1"/>
</dbReference>
<reference evidence="15 16" key="1">
    <citation type="submission" date="2016-07" db="EMBL/GenBank/DDBJ databases">
        <title>Pervasive Adenine N6-methylation of Active Genes in Fungi.</title>
        <authorList>
            <consortium name="DOE Joint Genome Institute"/>
            <person name="Mondo S.J."/>
            <person name="Dannebaum R.O."/>
            <person name="Kuo R.C."/>
            <person name="Labutti K."/>
            <person name="Haridas S."/>
            <person name="Kuo A."/>
            <person name="Salamov A."/>
            <person name="Ahrendt S.R."/>
            <person name="Lipzen A."/>
            <person name="Sullivan W."/>
            <person name="Andreopoulos W.B."/>
            <person name="Clum A."/>
            <person name="Lindquist E."/>
            <person name="Daum C."/>
            <person name="Ramamoorthy G.K."/>
            <person name="Gryganskyi A."/>
            <person name="Culley D."/>
            <person name="Magnuson J.K."/>
            <person name="James T.Y."/>
            <person name="O'Malley M.A."/>
            <person name="Stajich J.E."/>
            <person name="Spatafora J.W."/>
            <person name="Visel A."/>
            <person name="Grigoriev I.V."/>
        </authorList>
    </citation>
    <scope>NUCLEOTIDE SEQUENCE [LARGE SCALE GENOMIC DNA]</scope>
    <source>
        <strain evidence="15 16">JEL800</strain>
    </source>
</reference>
<dbReference type="PANTHER" id="PTHR10880:SF15">
    <property type="entry name" value="MSL COMPLEX SUBUNIT 3"/>
    <property type="match status" value="1"/>
</dbReference>
<evidence type="ECO:0000256" key="7">
    <source>
        <dbReference type="ARBA" id="ARBA00023015"/>
    </source>
</evidence>
<dbReference type="STRING" id="329046.A0A1Y2D1G6"/>
<dbReference type="SMART" id="SM00298">
    <property type="entry name" value="CHROMO"/>
    <property type="match status" value="1"/>
</dbReference>
<name>A0A1Y2D1G6_9FUNG</name>
<evidence type="ECO:0000256" key="8">
    <source>
        <dbReference type="ARBA" id="ARBA00023163"/>
    </source>
</evidence>
<proteinExistence type="inferred from homology"/>
<dbReference type="InterPro" id="IPR000953">
    <property type="entry name" value="Chromo/chromo_shadow_dom"/>
</dbReference>
<keyword evidence="7" id="KW-0805">Transcription regulation</keyword>
<evidence type="ECO:0000256" key="4">
    <source>
        <dbReference type="ARBA" id="ARBA00018505"/>
    </source>
</evidence>
<dbReference type="Proteomes" id="UP000193642">
    <property type="component" value="Unassembled WGS sequence"/>
</dbReference>
<dbReference type="AlphaFoldDB" id="A0A1Y2D1G6"/>
<evidence type="ECO:0000256" key="12">
    <source>
        <dbReference type="ARBA" id="ARBA00072864"/>
    </source>
</evidence>
<dbReference type="Gene3D" id="2.30.30.140">
    <property type="match status" value="1"/>
</dbReference>
<dbReference type="EMBL" id="MCGO01000002">
    <property type="protein sequence ID" value="ORY53118.1"/>
    <property type="molecule type" value="Genomic_DNA"/>
</dbReference>
<dbReference type="GO" id="GO:0006325">
    <property type="term" value="P:chromatin organization"/>
    <property type="evidence" value="ECO:0007669"/>
    <property type="project" value="UniProtKB-KW"/>
</dbReference>
<feature type="region of interest" description="Disordered" evidence="13">
    <location>
        <begin position="77"/>
        <end position="115"/>
    </location>
</feature>
<comment type="subunit">
    <text evidence="3">Component of the NuA4 histone acetyltransferase complex.</text>
</comment>
<evidence type="ECO:0000256" key="1">
    <source>
        <dbReference type="ARBA" id="ARBA00004123"/>
    </source>
</evidence>
<dbReference type="GO" id="GO:0006355">
    <property type="term" value="P:regulation of DNA-templated transcription"/>
    <property type="evidence" value="ECO:0007669"/>
    <property type="project" value="InterPro"/>
</dbReference>
<feature type="compositionally biased region" description="Basic and acidic residues" evidence="13">
    <location>
        <begin position="94"/>
        <end position="115"/>
    </location>
</feature>
<dbReference type="GO" id="GO:0035267">
    <property type="term" value="C:NuA4 histone acetyltransferase complex"/>
    <property type="evidence" value="ECO:0007669"/>
    <property type="project" value="TreeGrafter"/>
</dbReference>
<dbReference type="Pfam" id="PF22732">
    <property type="entry name" value="MSL3_chromo-like"/>
    <property type="match status" value="1"/>
</dbReference>
<keyword evidence="8" id="KW-0804">Transcription</keyword>
<gene>
    <name evidence="15" type="ORF">BCR33DRAFT_655150</name>
</gene>
<protein>
    <recommendedName>
        <fullName evidence="4">Chromatin modification-related protein EAF3</fullName>
    </recommendedName>
    <alternativeName>
        <fullName evidence="12">Chromatin modification-related protein eaf3</fullName>
    </alternativeName>
</protein>
<feature type="non-terminal residue" evidence="15">
    <location>
        <position position="1"/>
    </location>
</feature>
<keyword evidence="5" id="KW-0227">DNA damage</keyword>
<comment type="function">
    <text evidence="11">Involved in deacetylation of histones, chromatin assembly and chromosome segregation. May act as a transcriptional oscillator, directing histone deacetylases to specific chromosomal domains. Component of the NuA4 histone acetyltransferase complex which is involved in transcriptional activation of selected genes principally by acetylation of nucleosomal histone H4 and H2A. The NuA4 complex is also involved in DNA repair.</text>
</comment>
<evidence type="ECO:0000256" key="2">
    <source>
        <dbReference type="ARBA" id="ARBA00009093"/>
    </source>
</evidence>
<comment type="subcellular location">
    <subcellularLocation>
        <location evidence="1">Nucleus</location>
    </subcellularLocation>
</comment>
<dbReference type="PIRSF" id="PIRSF038133">
    <property type="entry name" value="HAT_Nua4_EAF3/MRG15"/>
    <property type="match status" value="1"/>
</dbReference>
<comment type="caution">
    <text evidence="15">The sequence shown here is derived from an EMBL/GenBank/DDBJ whole genome shotgun (WGS) entry which is preliminary data.</text>
</comment>
<dbReference type="GO" id="GO:0006281">
    <property type="term" value="P:DNA repair"/>
    <property type="evidence" value="ECO:0007669"/>
    <property type="project" value="UniProtKB-KW"/>
</dbReference>
<keyword evidence="9" id="KW-0234">DNA repair</keyword>
<dbReference type="Gene3D" id="1.10.274.30">
    <property type="entry name" value="MRG domain"/>
    <property type="match status" value="1"/>
</dbReference>
<sequence>FVEGERILCFHGPMLYEAKVQVYNILKTNTAADGAAQYFIHYKGWNPKWDEWVSIERILKFNDQNLKRQADLNSLSSKKKAAAAAGGGSSSGGGEKKEESKKRQREAGEKEEEYLKRPEVKIPIPESLKIQLVDDWENVTKNQKLVSLPRTPNVAQILKLFKESALKKINNDAHQEDILEELVNGIKSYFDRALGNILLYRFERQQYVELKKKFGDKEMSEVYGAEHLLRLFVQLPQLIAHTNMDQETIITLKDHFVEFLKYMEANSTQLFLQNYENASPAYSK</sequence>
<dbReference type="InterPro" id="IPR026541">
    <property type="entry name" value="MRG_dom"/>
</dbReference>
<evidence type="ECO:0000256" key="6">
    <source>
        <dbReference type="ARBA" id="ARBA00022853"/>
    </source>
</evidence>
<keyword evidence="6" id="KW-0156">Chromatin regulator</keyword>
<comment type="similarity">
    <text evidence="2">Belongs to the MRG family.</text>
</comment>